<evidence type="ECO:0000313" key="7">
    <source>
        <dbReference type="Proteomes" id="UP000515121"/>
    </source>
</evidence>
<accession>A0A6P5XWC0</accession>
<keyword evidence="4" id="KW-0804">Transcription</keyword>
<keyword evidence="3" id="KW-0238">DNA-binding</keyword>
<evidence type="ECO:0000313" key="8">
    <source>
        <dbReference type="RefSeq" id="XP_022732342.1"/>
    </source>
</evidence>
<dbReference type="InterPro" id="IPR033896">
    <property type="entry name" value="MEF2-like_N"/>
</dbReference>
<dbReference type="PRINTS" id="PR00404">
    <property type="entry name" value="MADSDOMAIN"/>
</dbReference>
<dbReference type="KEGG" id="dzi:111286573"/>
<dbReference type="GO" id="GO:0000981">
    <property type="term" value="F:DNA-binding transcription factor activity, RNA polymerase II-specific"/>
    <property type="evidence" value="ECO:0007669"/>
    <property type="project" value="TreeGrafter"/>
</dbReference>
<keyword evidence="7" id="KW-1185">Reference proteome</keyword>
<dbReference type="GO" id="GO:0000978">
    <property type="term" value="F:RNA polymerase II cis-regulatory region sequence-specific DNA binding"/>
    <property type="evidence" value="ECO:0007669"/>
    <property type="project" value="TreeGrafter"/>
</dbReference>
<evidence type="ECO:0000256" key="3">
    <source>
        <dbReference type="ARBA" id="ARBA00023125"/>
    </source>
</evidence>
<evidence type="ECO:0000256" key="5">
    <source>
        <dbReference type="ARBA" id="ARBA00023242"/>
    </source>
</evidence>
<dbReference type="Pfam" id="PF00319">
    <property type="entry name" value="SRF-TF"/>
    <property type="match status" value="1"/>
</dbReference>
<dbReference type="CDD" id="cd00265">
    <property type="entry name" value="MADS_MEF2_like"/>
    <property type="match status" value="1"/>
</dbReference>
<evidence type="ECO:0000256" key="2">
    <source>
        <dbReference type="ARBA" id="ARBA00023015"/>
    </source>
</evidence>
<dbReference type="GeneID" id="111286573"/>
<dbReference type="PANTHER" id="PTHR11945">
    <property type="entry name" value="MADS BOX PROTEIN"/>
    <property type="match status" value="1"/>
</dbReference>
<evidence type="ECO:0000259" key="6">
    <source>
        <dbReference type="PROSITE" id="PS50066"/>
    </source>
</evidence>
<dbReference type="InterPro" id="IPR036879">
    <property type="entry name" value="TF_MADSbox_sf"/>
</dbReference>
<dbReference type="SUPFAM" id="SSF55455">
    <property type="entry name" value="SRF-like"/>
    <property type="match status" value="1"/>
</dbReference>
<feature type="domain" description="MADS-box" evidence="6">
    <location>
        <begin position="8"/>
        <end position="68"/>
    </location>
</feature>
<dbReference type="Proteomes" id="UP000515121">
    <property type="component" value="Unplaced"/>
</dbReference>
<evidence type="ECO:0000256" key="1">
    <source>
        <dbReference type="ARBA" id="ARBA00004123"/>
    </source>
</evidence>
<dbReference type="AlphaFoldDB" id="A0A6P5XWC0"/>
<proteinExistence type="predicted"/>
<dbReference type="PANTHER" id="PTHR11945:SF775">
    <property type="entry name" value="MADS-BOX DOMAIN-CONTAINING PROTEIN"/>
    <property type="match status" value="1"/>
</dbReference>
<name>A0A6P5XWC0_DURZI</name>
<dbReference type="GO" id="GO:0045944">
    <property type="term" value="P:positive regulation of transcription by RNA polymerase II"/>
    <property type="evidence" value="ECO:0007669"/>
    <property type="project" value="InterPro"/>
</dbReference>
<reference evidence="8" key="1">
    <citation type="submission" date="2025-08" db="UniProtKB">
        <authorList>
            <consortium name="RefSeq"/>
        </authorList>
    </citation>
    <scope>IDENTIFICATION</scope>
    <source>
        <tissue evidence="8">Fruit stalk</tissue>
    </source>
</reference>
<dbReference type="Gene3D" id="3.40.1810.10">
    <property type="entry name" value="Transcription factor, MADS-box"/>
    <property type="match status" value="1"/>
</dbReference>
<dbReference type="GO" id="GO:0005634">
    <property type="term" value="C:nucleus"/>
    <property type="evidence" value="ECO:0007669"/>
    <property type="project" value="UniProtKB-SubCell"/>
</dbReference>
<protein>
    <submittedName>
        <fullName evidence="8">Agamous-like MADS-box protein AGL62</fullName>
    </submittedName>
</protein>
<dbReference type="RefSeq" id="XP_022732342.1">
    <property type="nucleotide sequence ID" value="XM_022876607.1"/>
</dbReference>
<dbReference type="Gene3D" id="6.10.140.920">
    <property type="match status" value="1"/>
</dbReference>
<organism evidence="7 8">
    <name type="scientific">Durio zibethinus</name>
    <name type="common">Durian</name>
    <dbReference type="NCBI Taxonomy" id="66656"/>
    <lineage>
        <taxon>Eukaryota</taxon>
        <taxon>Viridiplantae</taxon>
        <taxon>Streptophyta</taxon>
        <taxon>Embryophyta</taxon>
        <taxon>Tracheophyta</taxon>
        <taxon>Spermatophyta</taxon>
        <taxon>Magnoliopsida</taxon>
        <taxon>eudicotyledons</taxon>
        <taxon>Gunneridae</taxon>
        <taxon>Pentapetalae</taxon>
        <taxon>rosids</taxon>
        <taxon>malvids</taxon>
        <taxon>Malvales</taxon>
        <taxon>Malvaceae</taxon>
        <taxon>Helicteroideae</taxon>
        <taxon>Durio</taxon>
    </lineage>
</organism>
<dbReference type="SMART" id="SM00432">
    <property type="entry name" value="MADS"/>
    <property type="match status" value="1"/>
</dbReference>
<dbReference type="PROSITE" id="PS50066">
    <property type="entry name" value="MADS_BOX_2"/>
    <property type="match status" value="1"/>
</dbReference>
<dbReference type="OrthoDB" id="1898716at2759"/>
<dbReference type="GO" id="GO:0046983">
    <property type="term" value="F:protein dimerization activity"/>
    <property type="evidence" value="ECO:0007669"/>
    <property type="project" value="InterPro"/>
</dbReference>
<comment type="subcellular location">
    <subcellularLocation>
        <location evidence="1">Nucleus</location>
    </subcellularLocation>
</comment>
<evidence type="ECO:0000256" key="4">
    <source>
        <dbReference type="ARBA" id="ARBA00023163"/>
    </source>
</evidence>
<keyword evidence="5" id="KW-0539">Nucleus</keyword>
<gene>
    <name evidence="8" type="primary">LOC111286573</name>
</gene>
<dbReference type="InterPro" id="IPR002100">
    <property type="entry name" value="TF_MADSbox"/>
</dbReference>
<sequence>MMQKNPIQGRQKLAMKKIAKKNNLQVTFSKRRAGLFKKASELCTLCGVDVAIIVFSPAGKVFSFGHPQVESTIDRFFSRNPCLHSSNTHKLVEAHRNANIQELNAQLAQLLDMLEVEKRKGEAFEEIREAGRRKCWWQAPIDELGLNELQQLRIALEELKRNVTKQGNQVLVDSSHCWPFLAANGIGGGVFPFGNEGYEMDPASSITQMYKFGHQGLF</sequence>
<dbReference type="FunFam" id="3.40.1810.10:FF:000006">
    <property type="entry name" value="Agamous-like MADS-box protein AGL62"/>
    <property type="match status" value="1"/>
</dbReference>
<keyword evidence="2" id="KW-0805">Transcription regulation</keyword>